<comment type="similarity">
    <text evidence="1">Belongs to the universal stress protein A family.</text>
</comment>
<accession>A0ABW2C2P6</accession>
<dbReference type="RefSeq" id="WP_345396647.1">
    <property type="nucleotide sequence ID" value="NZ_BAABLA010000026.1"/>
</dbReference>
<dbReference type="Proteomes" id="UP001596337">
    <property type="component" value="Unassembled WGS sequence"/>
</dbReference>
<dbReference type="CDD" id="cd00293">
    <property type="entry name" value="USP-like"/>
    <property type="match status" value="1"/>
</dbReference>
<reference evidence="4" key="1">
    <citation type="journal article" date="2019" name="Int. J. Syst. Evol. Microbiol.">
        <title>The Global Catalogue of Microorganisms (GCM) 10K type strain sequencing project: providing services to taxonomists for standard genome sequencing and annotation.</title>
        <authorList>
            <consortium name="The Broad Institute Genomics Platform"/>
            <consortium name="The Broad Institute Genome Sequencing Center for Infectious Disease"/>
            <person name="Wu L."/>
            <person name="Ma J."/>
        </authorList>
    </citation>
    <scope>NUCLEOTIDE SEQUENCE [LARGE SCALE GENOMIC DNA]</scope>
    <source>
        <strain evidence="4">KCTC 32255</strain>
    </source>
</reference>
<keyword evidence="4" id="KW-1185">Reference proteome</keyword>
<evidence type="ECO:0000259" key="2">
    <source>
        <dbReference type="Pfam" id="PF00582"/>
    </source>
</evidence>
<dbReference type="SUPFAM" id="SSF52402">
    <property type="entry name" value="Adenine nucleotide alpha hydrolases-like"/>
    <property type="match status" value="2"/>
</dbReference>
<dbReference type="InterPro" id="IPR014729">
    <property type="entry name" value="Rossmann-like_a/b/a_fold"/>
</dbReference>
<dbReference type="InterPro" id="IPR006015">
    <property type="entry name" value="Universal_stress_UspA"/>
</dbReference>
<comment type="caution">
    <text evidence="3">The sequence shown here is derived from an EMBL/GenBank/DDBJ whole genome shotgun (WGS) entry which is preliminary data.</text>
</comment>
<sequence>MSEPQSLPQDAVLVGFDGSDHSRRAVLWAASEATSSERDLVIVQSYEWSVSMMGSYDERLRRHASDQVADMAAKVRASHPDLSVHTQVSEGRADETIPDIVDASAPRLLVLGASGLGALSRVVLGSTAAALVRTVRVPIVVVRGEQTTPSTAPVIAGLDGTAAGDRAVEFAFDFASRHGAPVRVVHVVAGTSHLPPGSPTVPALPREPLLEEEEGSKPTADAVALRVERLLEEHPAKDVETEVVVGQPSGALMDAAANAQLLVVGTHGRGLLDRIILGSVSHAVLYHAPCPVGLLHPR</sequence>
<dbReference type="EMBL" id="JBHSXX010000001">
    <property type="protein sequence ID" value="MFC6868773.1"/>
    <property type="molecule type" value="Genomic_DNA"/>
</dbReference>
<feature type="domain" description="UspA" evidence="2">
    <location>
        <begin position="12"/>
        <end position="143"/>
    </location>
</feature>
<proteinExistence type="inferred from homology"/>
<organism evidence="3 4">
    <name type="scientific">Haloechinothrix salitolerans</name>
    <dbReference type="NCBI Taxonomy" id="926830"/>
    <lineage>
        <taxon>Bacteria</taxon>
        <taxon>Bacillati</taxon>
        <taxon>Actinomycetota</taxon>
        <taxon>Actinomycetes</taxon>
        <taxon>Pseudonocardiales</taxon>
        <taxon>Pseudonocardiaceae</taxon>
        <taxon>Haloechinothrix</taxon>
    </lineage>
</organism>
<dbReference type="Pfam" id="PF00582">
    <property type="entry name" value="Usp"/>
    <property type="match status" value="2"/>
</dbReference>
<evidence type="ECO:0000313" key="3">
    <source>
        <dbReference type="EMBL" id="MFC6868773.1"/>
    </source>
</evidence>
<evidence type="ECO:0000256" key="1">
    <source>
        <dbReference type="ARBA" id="ARBA00008791"/>
    </source>
</evidence>
<dbReference type="PANTHER" id="PTHR31964">
    <property type="entry name" value="ADENINE NUCLEOTIDE ALPHA HYDROLASES-LIKE SUPERFAMILY PROTEIN"/>
    <property type="match status" value="1"/>
</dbReference>
<dbReference type="InterPro" id="IPR006016">
    <property type="entry name" value="UspA"/>
</dbReference>
<evidence type="ECO:0000313" key="4">
    <source>
        <dbReference type="Proteomes" id="UP001596337"/>
    </source>
</evidence>
<dbReference type="PANTHER" id="PTHR31964:SF113">
    <property type="entry name" value="USPA DOMAIN-CONTAINING PROTEIN"/>
    <property type="match status" value="1"/>
</dbReference>
<dbReference type="PRINTS" id="PR01438">
    <property type="entry name" value="UNVRSLSTRESS"/>
</dbReference>
<feature type="domain" description="UspA" evidence="2">
    <location>
        <begin position="154"/>
        <end position="292"/>
    </location>
</feature>
<protein>
    <submittedName>
        <fullName evidence="3">Universal stress protein</fullName>
    </submittedName>
</protein>
<dbReference type="Gene3D" id="3.40.50.620">
    <property type="entry name" value="HUPs"/>
    <property type="match status" value="2"/>
</dbReference>
<gene>
    <name evidence="3" type="ORF">ACFQGD_16655</name>
</gene>
<name>A0ABW2C2P6_9PSEU</name>